<dbReference type="KEGG" id="rbi:RB2501_05945"/>
<organism evidence="1 2">
    <name type="scientific">Robiginitalea biformata (strain ATCC BAA-864 / DSM 15991 / KCTC 12146 / HTCC2501)</name>
    <dbReference type="NCBI Taxonomy" id="313596"/>
    <lineage>
        <taxon>Bacteria</taxon>
        <taxon>Pseudomonadati</taxon>
        <taxon>Bacteroidota</taxon>
        <taxon>Flavobacteriia</taxon>
        <taxon>Flavobacteriales</taxon>
        <taxon>Flavobacteriaceae</taxon>
        <taxon>Robiginitalea</taxon>
    </lineage>
</organism>
<evidence type="ECO:0000313" key="2">
    <source>
        <dbReference type="Proteomes" id="UP000009049"/>
    </source>
</evidence>
<dbReference type="EMBL" id="CP001712">
    <property type="protein sequence ID" value="EAR16417.1"/>
    <property type="molecule type" value="Genomic_DNA"/>
</dbReference>
<dbReference type="eggNOG" id="ENOG502ZBK6">
    <property type="taxonomic scope" value="Bacteria"/>
</dbReference>
<dbReference type="Proteomes" id="UP000009049">
    <property type="component" value="Chromosome"/>
</dbReference>
<dbReference type="AlphaFoldDB" id="A4CHK9"/>
<gene>
    <name evidence="1" type="ordered locus">RB2501_05945</name>
</gene>
<dbReference type="STRING" id="313596.RB2501_05945"/>
<evidence type="ECO:0000313" key="1">
    <source>
        <dbReference type="EMBL" id="EAR16417.1"/>
    </source>
</evidence>
<accession>A4CHK9</accession>
<sequence length="170" mass="19296">MNEEKEIVNRVANSPLVTFDLEALYPEGPRFRIDISQWLEEGLVLREKAFREALGAHDWTVYLDGYVSLFCTTDAIVPAWAYLLITSYLNPFAKLVVAGPPELLESVAYRDLLEAMDLEPYRDKPVIIKGCSKKEVPQSAYLWALEKLQGVARHVHFGEACSSVPIVRRK</sequence>
<protein>
    <recommendedName>
        <fullName evidence="3">DUF2480 family protein</fullName>
    </recommendedName>
</protein>
<proteinExistence type="predicted"/>
<dbReference type="HOGENOM" id="CLU_1575646_0_0_10"/>
<dbReference type="RefSeq" id="WP_015753174.1">
    <property type="nucleotide sequence ID" value="NC_013222.1"/>
</dbReference>
<evidence type="ECO:0008006" key="3">
    <source>
        <dbReference type="Google" id="ProtNLM"/>
    </source>
</evidence>
<dbReference type="InterPro" id="IPR018914">
    <property type="entry name" value="DUF2480"/>
</dbReference>
<dbReference type="Pfam" id="PF10652">
    <property type="entry name" value="DUF2480"/>
    <property type="match status" value="1"/>
</dbReference>
<name>A4CHK9_ROBBH</name>
<reference evidence="1 2" key="1">
    <citation type="journal article" date="2009" name="J. Bacteriol.">
        <title>Complete genome sequence of Robiginitalea biformata HTCC2501.</title>
        <authorList>
            <person name="Oh H.M."/>
            <person name="Giovannoni S.J."/>
            <person name="Lee K."/>
            <person name="Ferriera S."/>
            <person name="Johnson J."/>
            <person name="Cho J.C."/>
        </authorList>
    </citation>
    <scope>NUCLEOTIDE SEQUENCE [LARGE SCALE GENOMIC DNA]</scope>
    <source>
        <strain evidence="2">ATCC BAA-864 / HTCC2501 / KCTC 12146</strain>
    </source>
</reference>
<keyword evidence="2" id="KW-1185">Reference proteome</keyword>
<dbReference type="OrthoDB" id="9803040at2"/>